<reference evidence="11" key="1">
    <citation type="journal article" date="2019" name="Int. J. Syst. Evol. Microbiol.">
        <title>The Global Catalogue of Microorganisms (GCM) 10K type strain sequencing project: providing services to taxonomists for standard genome sequencing and annotation.</title>
        <authorList>
            <consortium name="The Broad Institute Genomics Platform"/>
            <consortium name="The Broad Institute Genome Sequencing Center for Infectious Disease"/>
            <person name="Wu L."/>
            <person name="Ma J."/>
        </authorList>
    </citation>
    <scope>NUCLEOTIDE SEQUENCE [LARGE SCALE GENOMIC DNA]</scope>
    <source>
        <strain evidence="11">FCH27</strain>
    </source>
</reference>
<feature type="transmembrane region" description="Helical" evidence="7">
    <location>
        <begin position="652"/>
        <end position="672"/>
    </location>
</feature>
<evidence type="ECO:0000256" key="5">
    <source>
        <dbReference type="ARBA" id="ARBA00022989"/>
    </source>
</evidence>
<feature type="transmembrane region" description="Helical" evidence="7">
    <location>
        <begin position="179"/>
        <end position="203"/>
    </location>
</feature>
<evidence type="ECO:0000256" key="3">
    <source>
        <dbReference type="ARBA" id="ARBA00022475"/>
    </source>
</evidence>
<feature type="transmembrane region" description="Helical" evidence="7">
    <location>
        <begin position="153"/>
        <end position="172"/>
    </location>
</feature>
<feature type="transmembrane region" description="Helical" evidence="7">
    <location>
        <begin position="294"/>
        <end position="313"/>
    </location>
</feature>
<dbReference type="InterPro" id="IPR035906">
    <property type="entry name" value="MetI-like_sf"/>
</dbReference>
<feature type="domain" description="ABC transmembrane type-1" evidence="9">
    <location>
        <begin position="175"/>
        <end position="354"/>
    </location>
</feature>
<dbReference type="Pfam" id="PF00528">
    <property type="entry name" value="BPD_transp_1"/>
    <property type="match status" value="2"/>
</dbReference>
<dbReference type="PANTHER" id="PTHR47737:SF1">
    <property type="entry name" value="GLYCINE BETAINE_PROLINE BETAINE TRANSPORT SYSTEM PERMEASE PROTEIN PROW"/>
    <property type="match status" value="1"/>
</dbReference>
<dbReference type="InterPro" id="IPR000515">
    <property type="entry name" value="MetI-like"/>
</dbReference>
<evidence type="ECO:0000259" key="9">
    <source>
        <dbReference type="PROSITE" id="PS50928"/>
    </source>
</evidence>
<comment type="subcellular location">
    <subcellularLocation>
        <location evidence="7">Cell membrane</location>
        <topology evidence="7">Multi-pass membrane protein</topology>
    </subcellularLocation>
    <subcellularLocation>
        <location evidence="1">Membrane</location>
        <topology evidence="1">Multi-pass membrane protein</topology>
    </subcellularLocation>
</comment>
<feature type="transmembrane region" description="Helical" evidence="7">
    <location>
        <begin position="540"/>
        <end position="567"/>
    </location>
</feature>
<comment type="caution">
    <text evidence="10">The sequence shown here is derived from an EMBL/GenBank/DDBJ whole genome shotgun (WGS) entry which is preliminary data.</text>
</comment>
<keyword evidence="6 7" id="KW-0472">Membrane</keyword>
<feature type="transmembrane region" description="Helical" evidence="7">
    <location>
        <begin position="499"/>
        <end position="520"/>
    </location>
</feature>
<keyword evidence="3" id="KW-1003">Cell membrane</keyword>
<organism evidence="10 11">
    <name type="scientific">Nocardioides astragali</name>
    <dbReference type="NCBI Taxonomy" id="1776736"/>
    <lineage>
        <taxon>Bacteria</taxon>
        <taxon>Bacillati</taxon>
        <taxon>Actinomycetota</taxon>
        <taxon>Actinomycetes</taxon>
        <taxon>Propionibacteriales</taxon>
        <taxon>Nocardioidaceae</taxon>
        <taxon>Nocardioides</taxon>
    </lineage>
</organism>
<evidence type="ECO:0000256" key="2">
    <source>
        <dbReference type="ARBA" id="ARBA00022448"/>
    </source>
</evidence>
<comment type="similarity">
    <text evidence="7">Belongs to the binding-protein-dependent transport system permease family.</text>
</comment>
<dbReference type="RefSeq" id="WP_255888951.1">
    <property type="nucleotide sequence ID" value="NZ_JAFMZM010000001.1"/>
</dbReference>
<feature type="region of interest" description="Disordered" evidence="8">
    <location>
        <begin position="1"/>
        <end position="41"/>
    </location>
</feature>
<evidence type="ECO:0000313" key="10">
    <source>
        <dbReference type="EMBL" id="MFC7362630.1"/>
    </source>
</evidence>
<dbReference type="PROSITE" id="PS50928">
    <property type="entry name" value="ABC_TM1"/>
    <property type="match status" value="2"/>
</dbReference>
<feature type="transmembrane region" description="Helical" evidence="7">
    <location>
        <begin position="47"/>
        <end position="64"/>
    </location>
</feature>
<feature type="compositionally biased region" description="Pro residues" evidence="8">
    <location>
        <begin position="26"/>
        <end position="38"/>
    </location>
</feature>
<dbReference type="PANTHER" id="PTHR47737">
    <property type="entry name" value="GLYCINE BETAINE/PROLINE BETAINE TRANSPORT SYSTEM PERMEASE PROTEIN PROW"/>
    <property type="match status" value="1"/>
</dbReference>
<feature type="transmembrane region" description="Helical" evidence="7">
    <location>
        <begin position="454"/>
        <end position="487"/>
    </location>
</feature>
<keyword evidence="4 7" id="KW-0812">Transmembrane</keyword>
<protein>
    <submittedName>
        <fullName evidence="10">ABC transporter permease</fullName>
    </submittedName>
</protein>
<name>A0ABW2N9K6_9ACTN</name>
<dbReference type="Gene3D" id="1.10.3720.10">
    <property type="entry name" value="MetI-like"/>
    <property type="match status" value="2"/>
</dbReference>
<sequence length="700" mass="74201">MTEGVAGPGLRARGFVESQKLANPDSPRPVEPGAAPPPPERKTLSRWIPALGVIVAWVVVWYLTDGKDTLSLPGVARTALHDDLTEINNDLLAGRDTNPVMLFTGALADALRSLVEMMQGIFSKPNLPRPVPEIGWLGVTACSTYVALVVANWRIALLVLASFLSFGVLGFWEQSLDLLIITGISVVIAVVVGMPLAVLVGTSARANRAITVVLDVMQTMPTFVYLLPVVLFFGIGIPSAVVATLIYALPPIVRIAGFGIREVPTTTIEATDSAGQTYWQRLLKVQIPMARKTIIVGLNQTILAALSMATLASFVDGPGLGKPVLAGLRINDVGTAFVPGALIVVMAVMLDRTTTAASERAEKVARGGGGDPRTRRILLIGGAVVTIVAVYVSRTYVDLARFPENTLGSRIADVVNDVMDWITGTFSGATGAFKDAITNGLLNPMESVLAESPWYVSGLGIAALALVFGGLRAMITTIICLAGIWYFDLWHDAMITLNMALVGTVLVMILALVFGVWMARDRRVDLGIRPLLDAGQTIPPFVYLIPVLALFGPSRFTAIVAGIVYAAPAAIKLVADGVKAVSPTTIEAGRSTGQTTWQEITKVQLPMAKGSLVLATNQGLLYVLAMVVIGGLVGAGALGYDVVYGFSRSEAWGKGLAAGITIVLLGVMLDRITRAAADKRRDDPGPRRAFFVRLPIGPPK</sequence>
<dbReference type="Proteomes" id="UP001596524">
    <property type="component" value="Unassembled WGS sequence"/>
</dbReference>
<dbReference type="EMBL" id="JBHTCH010000025">
    <property type="protein sequence ID" value="MFC7362630.1"/>
    <property type="molecule type" value="Genomic_DNA"/>
</dbReference>
<evidence type="ECO:0000256" key="8">
    <source>
        <dbReference type="SAM" id="MobiDB-lite"/>
    </source>
</evidence>
<keyword evidence="2 7" id="KW-0813">Transport</keyword>
<evidence type="ECO:0000256" key="4">
    <source>
        <dbReference type="ARBA" id="ARBA00022692"/>
    </source>
</evidence>
<feature type="transmembrane region" description="Helical" evidence="7">
    <location>
        <begin position="377"/>
        <end position="397"/>
    </location>
</feature>
<evidence type="ECO:0000256" key="1">
    <source>
        <dbReference type="ARBA" id="ARBA00004141"/>
    </source>
</evidence>
<proteinExistence type="inferred from homology"/>
<keyword evidence="11" id="KW-1185">Reference proteome</keyword>
<accession>A0ABW2N9K6</accession>
<evidence type="ECO:0000313" key="11">
    <source>
        <dbReference type="Proteomes" id="UP001596524"/>
    </source>
</evidence>
<gene>
    <name evidence="10" type="ORF">ACFQO6_20340</name>
</gene>
<evidence type="ECO:0000256" key="7">
    <source>
        <dbReference type="RuleBase" id="RU363032"/>
    </source>
</evidence>
<dbReference type="SUPFAM" id="SSF161098">
    <property type="entry name" value="MetI-like"/>
    <property type="match status" value="2"/>
</dbReference>
<feature type="domain" description="ABC transmembrane type-1" evidence="9">
    <location>
        <begin position="493"/>
        <end position="673"/>
    </location>
</feature>
<evidence type="ECO:0000256" key="6">
    <source>
        <dbReference type="ARBA" id="ARBA00023136"/>
    </source>
</evidence>
<feature type="transmembrane region" description="Helical" evidence="7">
    <location>
        <begin position="619"/>
        <end position="640"/>
    </location>
</feature>
<keyword evidence="5 7" id="KW-1133">Transmembrane helix</keyword>
<feature type="transmembrane region" description="Helical" evidence="7">
    <location>
        <begin position="223"/>
        <end position="249"/>
    </location>
</feature>
<dbReference type="CDD" id="cd06261">
    <property type="entry name" value="TM_PBP2"/>
    <property type="match status" value="2"/>
</dbReference>
<feature type="transmembrane region" description="Helical" evidence="7">
    <location>
        <begin position="333"/>
        <end position="350"/>
    </location>
</feature>